<reference evidence="1" key="1">
    <citation type="submission" date="2021-01" db="EMBL/GenBank/DDBJ databases">
        <authorList>
            <person name="Lovell J.T."/>
            <person name="Bentley N."/>
            <person name="Bhattarai G."/>
            <person name="Jenkins J.W."/>
            <person name="Sreedasyam A."/>
            <person name="Alarcon Y."/>
            <person name="Bock C."/>
            <person name="Boston L."/>
            <person name="Carlson J."/>
            <person name="Cervantes K."/>
            <person name="Clermont K."/>
            <person name="Krom N."/>
            <person name="Kubenka K."/>
            <person name="Mamidi S."/>
            <person name="Mattison C."/>
            <person name="Monteros M."/>
            <person name="Pisani C."/>
            <person name="Plott C."/>
            <person name="Rajasekar S."/>
            <person name="Rhein H.S."/>
            <person name="Rohla C."/>
            <person name="Song M."/>
            <person name="Hilaire R.S."/>
            <person name="Shu S."/>
            <person name="Wells L."/>
            <person name="Wang X."/>
            <person name="Webber J."/>
            <person name="Heerema R.J."/>
            <person name="Klein P."/>
            <person name="Conner P."/>
            <person name="Grauke L."/>
            <person name="Grimwood J."/>
            <person name="Schmutz J."/>
            <person name="Randall J.J."/>
        </authorList>
    </citation>
    <scope>NUCLEOTIDE SEQUENCE</scope>
    <source>
        <tissue evidence="1">Leaf</tissue>
    </source>
</reference>
<gene>
    <name evidence="1" type="ORF">I3842_10G020400</name>
</gene>
<dbReference type="Proteomes" id="UP000811246">
    <property type="component" value="Chromosome 10"/>
</dbReference>
<comment type="caution">
    <text evidence="1">The sequence shown here is derived from an EMBL/GenBank/DDBJ whole genome shotgun (WGS) entry which is preliminary data.</text>
</comment>
<dbReference type="AlphaFoldDB" id="A0A922DTG9"/>
<name>A0A922DTG9_CARIL</name>
<organism evidence="1 2">
    <name type="scientific">Carya illinoinensis</name>
    <name type="common">Pecan</name>
    <dbReference type="NCBI Taxonomy" id="32201"/>
    <lineage>
        <taxon>Eukaryota</taxon>
        <taxon>Viridiplantae</taxon>
        <taxon>Streptophyta</taxon>
        <taxon>Embryophyta</taxon>
        <taxon>Tracheophyta</taxon>
        <taxon>Spermatophyta</taxon>
        <taxon>Magnoliopsida</taxon>
        <taxon>eudicotyledons</taxon>
        <taxon>Gunneridae</taxon>
        <taxon>Pentapetalae</taxon>
        <taxon>rosids</taxon>
        <taxon>fabids</taxon>
        <taxon>Fagales</taxon>
        <taxon>Juglandaceae</taxon>
        <taxon>Carya</taxon>
    </lineage>
</organism>
<proteinExistence type="predicted"/>
<sequence length="54" mass="6454">MYYFLYGFDDMFCDFCLQGKENITPIRSKITDHMRQAGDVCFSQVFRENGRFLV</sequence>
<dbReference type="EMBL" id="CM031834">
    <property type="protein sequence ID" value="KAG6690535.1"/>
    <property type="molecule type" value="Genomic_DNA"/>
</dbReference>
<evidence type="ECO:0000313" key="1">
    <source>
        <dbReference type="EMBL" id="KAG6690535.1"/>
    </source>
</evidence>
<evidence type="ECO:0000313" key="2">
    <source>
        <dbReference type="Proteomes" id="UP000811246"/>
    </source>
</evidence>
<protein>
    <submittedName>
        <fullName evidence="1">Uncharacterized protein</fullName>
    </submittedName>
</protein>
<accession>A0A922DTG9</accession>